<reference evidence="1" key="1">
    <citation type="submission" date="2021-06" db="EMBL/GenBank/DDBJ databases">
        <authorList>
            <person name="Kallberg Y."/>
            <person name="Tangrot J."/>
            <person name="Rosling A."/>
        </authorList>
    </citation>
    <scope>NUCLEOTIDE SEQUENCE</scope>
    <source>
        <strain evidence="1">IL203A</strain>
    </source>
</reference>
<feature type="non-terminal residue" evidence="1">
    <location>
        <position position="1"/>
    </location>
</feature>
<comment type="caution">
    <text evidence="1">The sequence shown here is derived from an EMBL/GenBank/DDBJ whole genome shotgun (WGS) entry which is preliminary data.</text>
</comment>
<evidence type="ECO:0000313" key="2">
    <source>
        <dbReference type="Proteomes" id="UP000789702"/>
    </source>
</evidence>
<sequence>LLEQLALESGCILTWDKHNPEEETWQPNNKYEKNQPSLDEAYSDNENVETWWLPKEDDCIADQDWENNWYDDAKECKVFMIKVKNGDSEKKLSKSTERRFVIEKYWKELEYRKLVLEAFESDDESTQSRDVVIMRETVSENCKENTNPETDEKENDEF</sequence>
<evidence type="ECO:0000313" key="1">
    <source>
        <dbReference type="EMBL" id="CAG8582104.1"/>
    </source>
</evidence>
<dbReference type="EMBL" id="CAJVPU010008279">
    <property type="protein sequence ID" value="CAG8582104.1"/>
    <property type="molecule type" value="Genomic_DNA"/>
</dbReference>
<accession>A0ACA9MJJ9</accession>
<gene>
    <name evidence="1" type="ORF">DHETER_LOCUS6512</name>
</gene>
<proteinExistence type="predicted"/>
<dbReference type="Proteomes" id="UP000789702">
    <property type="component" value="Unassembled WGS sequence"/>
</dbReference>
<name>A0ACA9MJJ9_9GLOM</name>
<organism evidence="1 2">
    <name type="scientific">Dentiscutata heterogama</name>
    <dbReference type="NCBI Taxonomy" id="1316150"/>
    <lineage>
        <taxon>Eukaryota</taxon>
        <taxon>Fungi</taxon>
        <taxon>Fungi incertae sedis</taxon>
        <taxon>Mucoromycota</taxon>
        <taxon>Glomeromycotina</taxon>
        <taxon>Glomeromycetes</taxon>
        <taxon>Diversisporales</taxon>
        <taxon>Gigasporaceae</taxon>
        <taxon>Dentiscutata</taxon>
    </lineage>
</organism>
<protein>
    <submittedName>
        <fullName evidence="1">2742_t:CDS:1</fullName>
    </submittedName>
</protein>
<keyword evidence="2" id="KW-1185">Reference proteome</keyword>